<dbReference type="Proteomes" id="UP000828251">
    <property type="component" value="Unassembled WGS sequence"/>
</dbReference>
<feature type="compositionally biased region" description="Basic residues" evidence="1">
    <location>
        <begin position="103"/>
        <end position="119"/>
    </location>
</feature>
<feature type="region of interest" description="Disordered" evidence="1">
    <location>
        <begin position="95"/>
        <end position="119"/>
    </location>
</feature>
<protein>
    <submittedName>
        <fullName evidence="2">Uncharacterized protein</fullName>
    </submittedName>
</protein>
<organism evidence="2 3">
    <name type="scientific">Gossypium stocksii</name>
    <dbReference type="NCBI Taxonomy" id="47602"/>
    <lineage>
        <taxon>Eukaryota</taxon>
        <taxon>Viridiplantae</taxon>
        <taxon>Streptophyta</taxon>
        <taxon>Embryophyta</taxon>
        <taxon>Tracheophyta</taxon>
        <taxon>Spermatophyta</taxon>
        <taxon>Magnoliopsida</taxon>
        <taxon>eudicotyledons</taxon>
        <taxon>Gunneridae</taxon>
        <taxon>Pentapetalae</taxon>
        <taxon>rosids</taxon>
        <taxon>malvids</taxon>
        <taxon>Malvales</taxon>
        <taxon>Malvaceae</taxon>
        <taxon>Malvoideae</taxon>
        <taxon>Gossypium</taxon>
    </lineage>
</organism>
<reference evidence="2 3" key="1">
    <citation type="journal article" date="2021" name="Plant Biotechnol. J.">
        <title>Multi-omics assisted identification of the key and species-specific regulatory components of drought-tolerant mechanisms in Gossypium stocksii.</title>
        <authorList>
            <person name="Yu D."/>
            <person name="Ke L."/>
            <person name="Zhang D."/>
            <person name="Wu Y."/>
            <person name="Sun Y."/>
            <person name="Mei J."/>
            <person name="Sun J."/>
            <person name="Sun Y."/>
        </authorList>
    </citation>
    <scope>NUCLEOTIDE SEQUENCE [LARGE SCALE GENOMIC DNA]</scope>
    <source>
        <strain evidence="3">cv. E1</strain>
        <tissue evidence="2">Leaf</tissue>
    </source>
</reference>
<dbReference type="EMBL" id="JAIQCV010000006">
    <property type="protein sequence ID" value="KAH1090640.1"/>
    <property type="molecule type" value="Genomic_DNA"/>
</dbReference>
<dbReference type="AlphaFoldDB" id="A0A9D4A6K4"/>
<comment type="caution">
    <text evidence="2">The sequence shown here is derived from an EMBL/GenBank/DDBJ whole genome shotgun (WGS) entry which is preliminary data.</text>
</comment>
<gene>
    <name evidence="2" type="ORF">J1N35_017897</name>
</gene>
<evidence type="ECO:0000313" key="3">
    <source>
        <dbReference type="Proteomes" id="UP000828251"/>
    </source>
</evidence>
<name>A0A9D4A6K4_9ROSI</name>
<keyword evidence="3" id="KW-1185">Reference proteome</keyword>
<sequence>MRLTLVLGLSGGHNGSVENDEGLGSFELEGQHLREGYALQVYLISPNNHEIPETEGRGLCQEIEEEFLDIVRGRRKKKHFNKRISSMRVIQDRVLSSKEKQRRDRSRRKEKNSATSRKKDKVVNISLSDSDINNRRKVILREAKQTWELGKKLGLRVRGDKRDVIEEIMRLEDQ</sequence>
<dbReference type="OrthoDB" id="1001661at2759"/>
<proteinExistence type="predicted"/>
<accession>A0A9D4A6K4</accession>
<evidence type="ECO:0000313" key="2">
    <source>
        <dbReference type="EMBL" id="KAH1090640.1"/>
    </source>
</evidence>
<evidence type="ECO:0000256" key="1">
    <source>
        <dbReference type="SAM" id="MobiDB-lite"/>
    </source>
</evidence>